<gene>
    <name evidence="2" type="ORF">CAMP_LOCUS12652</name>
</gene>
<comment type="caution">
    <text evidence="2">The sequence shown here is derived from an EMBL/GenBank/DDBJ whole genome shotgun (WGS) entry which is preliminary data.</text>
</comment>
<feature type="compositionally biased region" description="Acidic residues" evidence="1">
    <location>
        <begin position="55"/>
        <end position="71"/>
    </location>
</feature>
<feature type="region of interest" description="Disordered" evidence="1">
    <location>
        <begin position="55"/>
        <end position="75"/>
    </location>
</feature>
<evidence type="ECO:0000313" key="3">
    <source>
        <dbReference type="Proteomes" id="UP001152747"/>
    </source>
</evidence>
<accession>A0A9P1IRK8</accession>
<keyword evidence="3" id="KW-1185">Reference proteome</keyword>
<dbReference type="EMBL" id="CANHGI010000005">
    <property type="protein sequence ID" value="CAI5450015.1"/>
    <property type="molecule type" value="Genomic_DNA"/>
</dbReference>
<sequence>MGSREVVEQEKCVVVDVQKWPQKHLDARVEHREHTEQHQNVLIRSDLTIRAEVDEEDQDCVGDQGEGETDLTGDLKGVIPTNSYDTPLGTLSKQLKKQKQLSTPYLVLSGSNDQIEFCMDVSEEADFELSETFWMKANLDFGGKNKNRMIGKRILSEMILLMKMMEE</sequence>
<protein>
    <submittedName>
        <fullName evidence="2">Uncharacterized protein</fullName>
    </submittedName>
</protein>
<evidence type="ECO:0000313" key="2">
    <source>
        <dbReference type="EMBL" id="CAI5450015.1"/>
    </source>
</evidence>
<evidence type="ECO:0000256" key="1">
    <source>
        <dbReference type="SAM" id="MobiDB-lite"/>
    </source>
</evidence>
<proteinExistence type="predicted"/>
<dbReference type="AlphaFoldDB" id="A0A9P1IRK8"/>
<reference evidence="2" key="1">
    <citation type="submission" date="2022-11" db="EMBL/GenBank/DDBJ databases">
        <authorList>
            <person name="Kikuchi T."/>
        </authorList>
    </citation>
    <scope>NUCLEOTIDE SEQUENCE</scope>
    <source>
        <strain evidence="2">PS1010</strain>
    </source>
</reference>
<organism evidence="2 3">
    <name type="scientific">Caenorhabditis angaria</name>
    <dbReference type="NCBI Taxonomy" id="860376"/>
    <lineage>
        <taxon>Eukaryota</taxon>
        <taxon>Metazoa</taxon>
        <taxon>Ecdysozoa</taxon>
        <taxon>Nematoda</taxon>
        <taxon>Chromadorea</taxon>
        <taxon>Rhabditida</taxon>
        <taxon>Rhabditina</taxon>
        <taxon>Rhabditomorpha</taxon>
        <taxon>Rhabditoidea</taxon>
        <taxon>Rhabditidae</taxon>
        <taxon>Peloderinae</taxon>
        <taxon>Caenorhabditis</taxon>
    </lineage>
</organism>
<name>A0A9P1IRK8_9PELO</name>
<dbReference type="Proteomes" id="UP001152747">
    <property type="component" value="Unassembled WGS sequence"/>
</dbReference>